<comment type="caution">
    <text evidence="2">The sequence shown here is derived from an EMBL/GenBank/DDBJ whole genome shotgun (WGS) entry which is preliminary data.</text>
</comment>
<protein>
    <submittedName>
        <fullName evidence="2">Uncharacterized protein</fullName>
    </submittedName>
</protein>
<feature type="transmembrane region" description="Helical" evidence="1">
    <location>
        <begin position="33"/>
        <end position="51"/>
    </location>
</feature>
<keyword evidence="1" id="KW-0472">Membrane</keyword>
<keyword evidence="1" id="KW-1133">Transmembrane helix</keyword>
<dbReference type="EMBL" id="JACNJN010000076">
    <property type="protein sequence ID" value="MBC8334680.1"/>
    <property type="molecule type" value="Genomic_DNA"/>
</dbReference>
<evidence type="ECO:0000256" key="1">
    <source>
        <dbReference type="SAM" id="Phobius"/>
    </source>
</evidence>
<reference evidence="2 3" key="1">
    <citation type="submission" date="2020-08" db="EMBL/GenBank/DDBJ databases">
        <title>Bridging the membrane lipid divide: bacteria of the FCB group superphylum have the potential to synthesize archaeal ether lipids.</title>
        <authorList>
            <person name="Villanueva L."/>
            <person name="Von Meijenfeldt F.A.B."/>
            <person name="Westbye A.B."/>
            <person name="Yadav S."/>
            <person name="Hopmans E.C."/>
            <person name="Dutilh B.E."/>
            <person name="Sinninghe Damste J.S."/>
        </authorList>
    </citation>
    <scope>NUCLEOTIDE SEQUENCE [LARGE SCALE GENOMIC DNA]</scope>
    <source>
        <strain evidence="2">NIOZ-UU36</strain>
    </source>
</reference>
<proteinExistence type="predicted"/>
<organism evidence="2 3">
    <name type="scientific">Candidatus Desulfolinea nitratireducens</name>
    <dbReference type="NCBI Taxonomy" id="2841698"/>
    <lineage>
        <taxon>Bacteria</taxon>
        <taxon>Bacillati</taxon>
        <taxon>Chloroflexota</taxon>
        <taxon>Anaerolineae</taxon>
        <taxon>Anaerolineales</taxon>
        <taxon>Anaerolineales incertae sedis</taxon>
        <taxon>Candidatus Desulfolinea</taxon>
    </lineage>
</organism>
<sequence>MFSRMNQIIALTAFTAGVHFSRAAADPEIRILFLLNGLGYFALVWAYFFAPQLASRRSLIRKIYLGYTTVTILFYGIWAAMSGDWTLPLGPIDKIAEIILLFQLWKDKV</sequence>
<gene>
    <name evidence="2" type="ORF">H8E29_05405</name>
</gene>
<feature type="transmembrane region" description="Helical" evidence="1">
    <location>
        <begin position="63"/>
        <end position="81"/>
    </location>
</feature>
<name>A0A8J6THJ2_9CHLR</name>
<dbReference type="Proteomes" id="UP000614469">
    <property type="component" value="Unassembled WGS sequence"/>
</dbReference>
<evidence type="ECO:0000313" key="2">
    <source>
        <dbReference type="EMBL" id="MBC8334680.1"/>
    </source>
</evidence>
<keyword evidence="1" id="KW-0812">Transmembrane</keyword>
<evidence type="ECO:0000313" key="3">
    <source>
        <dbReference type="Proteomes" id="UP000614469"/>
    </source>
</evidence>
<dbReference type="AlphaFoldDB" id="A0A8J6THJ2"/>
<accession>A0A8J6THJ2</accession>